<dbReference type="GO" id="GO:0008270">
    <property type="term" value="F:zinc ion binding"/>
    <property type="evidence" value="ECO:0007669"/>
    <property type="project" value="UniProtKB-KW"/>
</dbReference>
<dbReference type="AlphaFoldDB" id="A0AAF3EGQ7"/>
<reference evidence="8" key="1">
    <citation type="submission" date="2024-02" db="UniProtKB">
        <authorList>
            <consortium name="WormBaseParasite"/>
        </authorList>
    </citation>
    <scope>IDENTIFICATION</scope>
</reference>
<dbReference type="SUPFAM" id="SSF90229">
    <property type="entry name" value="CCCH zinc finger"/>
    <property type="match status" value="1"/>
</dbReference>
<dbReference type="InterPro" id="IPR000571">
    <property type="entry name" value="Znf_CCCH"/>
</dbReference>
<organism evidence="7 8">
    <name type="scientific">Mesorhabditis belari</name>
    <dbReference type="NCBI Taxonomy" id="2138241"/>
    <lineage>
        <taxon>Eukaryota</taxon>
        <taxon>Metazoa</taxon>
        <taxon>Ecdysozoa</taxon>
        <taxon>Nematoda</taxon>
        <taxon>Chromadorea</taxon>
        <taxon>Rhabditida</taxon>
        <taxon>Rhabditina</taxon>
        <taxon>Rhabditomorpha</taxon>
        <taxon>Rhabditoidea</taxon>
        <taxon>Rhabditidae</taxon>
        <taxon>Mesorhabditinae</taxon>
        <taxon>Mesorhabditis</taxon>
    </lineage>
</organism>
<dbReference type="Proteomes" id="UP000887575">
    <property type="component" value="Unassembled WGS sequence"/>
</dbReference>
<feature type="compositionally biased region" description="Polar residues" evidence="5">
    <location>
        <begin position="112"/>
        <end position="122"/>
    </location>
</feature>
<keyword evidence="7" id="KW-1185">Reference proteome</keyword>
<protein>
    <submittedName>
        <fullName evidence="8">C3H1-type domain-containing protein</fullName>
    </submittedName>
</protein>
<feature type="zinc finger region" description="C3H1-type" evidence="4">
    <location>
        <begin position="1"/>
        <end position="29"/>
    </location>
</feature>
<keyword evidence="3 4" id="KW-0862">Zinc</keyword>
<feature type="domain" description="C3H1-type" evidence="6">
    <location>
        <begin position="1"/>
        <end position="29"/>
    </location>
</feature>
<feature type="compositionally biased region" description="Polar residues" evidence="5">
    <location>
        <begin position="129"/>
        <end position="142"/>
    </location>
</feature>
<dbReference type="PROSITE" id="PS50103">
    <property type="entry name" value="ZF_C3H1"/>
    <property type="match status" value="1"/>
</dbReference>
<keyword evidence="2 4" id="KW-0863">Zinc-finger</keyword>
<evidence type="ECO:0000256" key="2">
    <source>
        <dbReference type="ARBA" id="ARBA00022771"/>
    </source>
</evidence>
<evidence type="ECO:0000259" key="6">
    <source>
        <dbReference type="PROSITE" id="PS50103"/>
    </source>
</evidence>
<evidence type="ECO:0000256" key="3">
    <source>
        <dbReference type="ARBA" id="ARBA00022833"/>
    </source>
</evidence>
<feature type="region of interest" description="Disordered" evidence="5">
    <location>
        <begin position="112"/>
        <end position="143"/>
    </location>
</feature>
<evidence type="ECO:0000256" key="1">
    <source>
        <dbReference type="ARBA" id="ARBA00022723"/>
    </source>
</evidence>
<evidence type="ECO:0000313" key="8">
    <source>
        <dbReference type="WBParaSite" id="MBELARI_LOCUS13032"/>
    </source>
</evidence>
<keyword evidence="1 4" id="KW-0479">Metal-binding</keyword>
<evidence type="ECO:0000313" key="7">
    <source>
        <dbReference type="Proteomes" id="UP000887575"/>
    </source>
</evidence>
<proteinExistence type="predicted"/>
<dbReference type="WBParaSite" id="MBELARI_LOCUS13032">
    <property type="protein sequence ID" value="MBELARI_LOCUS13032"/>
    <property type="gene ID" value="MBELARI_LOCUS13032"/>
</dbReference>
<evidence type="ECO:0000256" key="5">
    <source>
        <dbReference type="SAM" id="MobiDB-lite"/>
    </source>
</evidence>
<dbReference type="InterPro" id="IPR036855">
    <property type="entry name" value="Znf_CCCH_sf"/>
</dbReference>
<accession>A0AAF3EGQ7</accession>
<evidence type="ECO:0000256" key="4">
    <source>
        <dbReference type="PROSITE-ProRule" id="PRU00723"/>
    </source>
</evidence>
<sequence>MQKPCKYFQPGDPASCQRGDECGFSHLNIPLRRYTIDRPASTSPSSPSFVEERADSPVIVPPISFFARPVGIPPPDLIPQQTATPLTFKPRTKFDLSKYRYVAPKVSPQQQTSIASMASLETSNERESSQATNAGAVNTSGPKSMDKGKVDLVYSQRLTDATIELFKQETYQRGYIPLVPPTKDLI</sequence>
<name>A0AAF3EGQ7_9BILA</name>